<keyword evidence="6" id="KW-0677">Repeat</keyword>
<dbReference type="GeneTree" id="ENSGT00940000155621"/>
<dbReference type="Ensembl" id="ENSTNIT00000000281.1">
    <property type="protein sequence ID" value="ENSTNIP00000000634.1"/>
    <property type="gene ID" value="ENSTNIG00000000701.1"/>
</dbReference>
<keyword evidence="3" id="KW-0348">Hemagglutinin</keyword>
<dbReference type="HOGENOM" id="CLU_050537_0_0_1"/>
<accession>H3BXC1</accession>
<keyword evidence="8 9" id="KW-0472">Membrane</keyword>
<dbReference type="InterPro" id="IPR043159">
    <property type="entry name" value="Lectin_gal-bd_sf"/>
</dbReference>
<reference evidence="13" key="1">
    <citation type="journal article" date="2004" name="Nature">
        <title>Genome duplication in the teleost fish Tetraodon nigroviridis reveals the early vertebrate proto-karyotype.</title>
        <authorList>
            <person name="Jaillon O."/>
            <person name="Aury J.-M."/>
            <person name="Brunet F."/>
            <person name="Petit J.-L."/>
            <person name="Stange-Thomann N."/>
            <person name="Mauceli E."/>
            <person name="Bouneau L."/>
            <person name="Fischer C."/>
            <person name="Ozouf-Costaz C."/>
            <person name="Bernot A."/>
            <person name="Nicaud S."/>
            <person name="Jaffe D."/>
            <person name="Fisher S."/>
            <person name="Lutfalla G."/>
            <person name="Dossat C."/>
            <person name="Segurens B."/>
            <person name="Dasilva C."/>
            <person name="Salanoubat M."/>
            <person name="Levy M."/>
            <person name="Boudet N."/>
            <person name="Castellano S."/>
            <person name="Anthouard V."/>
            <person name="Jubin C."/>
            <person name="Castelli V."/>
            <person name="Katinka M."/>
            <person name="Vacherie B."/>
            <person name="Biemont C."/>
            <person name="Skalli Z."/>
            <person name="Cattolico L."/>
            <person name="Poulain J."/>
            <person name="De Berardinis V."/>
            <person name="Cruaud C."/>
            <person name="Duprat S."/>
            <person name="Brottier P."/>
            <person name="Coutanceau J.-P."/>
            <person name="Gouzy J."/>
            <person name="Parra G."/>
            <person name="Lardier G."/>
            <person name="Chapple C."/>
            <person name="McKernan K.J."/>
            <person name="McEwan P."/>
            <person name="Bosak S."/>
            <person name="Kellis M."/>
            <person name="Volff J.-N."/>
            <person name="Guigo R."/>
            <person name="Zody M.C."/>
            <person name="Mesirov J."/>
            <person name="Lindblad-Toh K."/>
            <person name="Birren B."/>
            <person name="Nusbaum C."/>
            <person name="Kahn D."/>
            <person name="Robinson-Rechavi M."/>
            <person name="Laudet V."/>
            <person name="Schachter V."/>
            <person name="Quetier F."/>
            <person name="Saurin W."/>
            <person name="Scarpelli C."/>
            <person name="Wincker P."/>
            <person name="Lander E.S."/>
            <person name="Weissenbach J."/>
            <person name="Roest Crollius H."/>
        </authorList>
    </citation>
    <scope>NUCLEOTIDE SEQUENCE [LARGE SCALE GENOMIC DNA]</scope>
</reference>
<dbReference type="CDD" id="cd22829">
    <property type="entry name" value="Gal_Rha_Lectin_EVA1_EVA1C_rpt2"/>
    <property type="match status" value="1"/>
</dbReference>
<comment type="subcellular location">
    <subcellularLocation>
        <location evidence="1">Membrane</location>
        <topology evidence="1">Single-pass membrane protein</topology>
    </subcellularLocation>
</comment>
<evidence type="ECO:0000313" key="12">
    <source>
        <dbReference type="Ensembl" id="ENSTNIP00000000634.1"/>
    </source>
</evidence>
<evidence type="ECO:0000259" key="11">
    <source>
        <dbReference type="PROSITE" id="PS50228"/>
    </source>
</evidence>
<evidence type="ECO:0000313" key="13">
    <source>
        <dbReference type="Proteomes" id="UP000007303"/>
    </source>
</evidence>
<dbReference type="CDD" id="cd22828">
    <property type="entry name" value="Gal_Rha_Lectin_EVA1_EVA1C_rpt1"/>
    <property type="match status" value="1"/>
</dbReference>
<keyword evidence="4 9" id="KW-0812">Transmembrane</keyword>
<evidence type="ECO:0000256" key="2">
    <source>
        <dbReference type="ARBA" id="ARBA00006023"/>
    </source>
</evidence>
<feature type="signal peptide" evidence="10">
    <location>
        <begin position="1"/>
        <end position="21"/>
    </location>
</feature>
<feature type="domain" description="SUEL-type lectin" evidence="11">
    <location>
        <begin position="40"/>
        <end position="135"/>
    </location>
</feature>
<evidence type="ECO:0000256" key="7">
    <source>
        <dbReference type="ARBA" id="ARBA00022989"/>
    </source>
</evidence>
<dbReference type="FunFam" id="2.60.120.740:FF:000003">
    <property type="entry name" value="Protein eva-1 homolog C"/>
    <property type="match status" value="1"/>
</dbReference>
<dbReference type="InParanoid" id="H3BXC1"/>
<organism evidence="12 13">
    <name type="scientific">Tetraodon nigroviridis</name>
    <name type="common">Spotted green pufferfish</name>
    <name type="synonym">Chelonodon nigroviridis</name>
    <dbReference type="NCBI Taxonomy" id="99883"/>
    <lineage>
        <taxon>Eukaryota</taxon>
        <taxon>Metazoa</taxon>
        <taxon>Chordata</taxon>
        <taxon>Craniata</taxon>
        <taxon>Vertebrata</taxon>
        <taxon>Euteleostomi</taxon>
        <taxon>Actinopterygii</taxon>
        <taxon>Neopterygii</taxon>
        <taxon>Teleostei</taxon>
        <taxon>Neoteleostei</taxon>
        <taxon>Acanthomorphata</taxon>
        <taxon>Eupercaria</taxon>
        <taxon>Tetraodontiformes</taxon>
        <taxon>Tetradontoidea</taxon>
        <taxon>Tetraodontidae</taxon>
        <taxon>Tetraodon</taxon>
    </lineage>
</organism>
<feature type="domain" description="SUEL-type lectin" evidence="11">
    <location>
        <begin position="144"/>
        <end position="236"/>
    </location>
</feature>
<reference evidence="12" key="2">
    <citation type="submission" date="2025-08" db="UniProtKB">
        <authorList>
            <consortium name="Ensembl"/>
        </authorList>
    </citation>
    <scope>IDENTIFICATION</scope>
</reference>
<dbReference type="PROSITE" id="PS50228">
    <property type="entry name" value="SUEL_LECTIN"/>
    <property type="match status" value="2"/>
</dbReference>
<evidence type="ECO:0000256" key="8">
    <source>
        <dbReference type="ARBA" id="ARBA00023136"/>
    </source>
</evidence>
<dbReference type="InterPro" id="IPR000922">
    <property type="entry name" value="Lectin_gal-bd_dom"/>
</dbReference>
<keyword evidence="13" id="KW-1185">Reference proteome</keyword>
<dbReference type="Gene3D" id="2.60.120.740">
    <property type="match status" value="2"/>
</dbReference>
<dbReference type="AlphaFoldDB" id="H3BXC1"/>
<dbReference type="PANTHER" id="PTHR46780">
    <property type="entry name" value="PROTEIN EVA-1"/>
    <property type="match status" value="1"/>
</dbReference>
<keyword evidence="7 9" id="KW-1133">Transmembrane helix</keyword>
<comment type="similarity">
    <text evidence="2">Belongs to the EVA1 family.</text>
</comment>
<sequence length="383" mass="42791">MDGLWALLQLLLLLTAPAARAAPDLSLYLYTILRNHTAHACEGDTLAIECPPRTSVTVLSAFYGRRVPNQHLCPSVNPNATAEEDAECTSPVAMEKVLAECQYRQSCHVPVFSPVFGLDPCPLTTKYLLVSYKCRPEHHLTRLVCENERLRLACKNETVLTIYSAVFGHLLHGSPSCPQDPGSHVDMECLSPSALRKVSRRCHGRANCTVLADTLTFGDPCFPGTRKHLRVSFTCVPRYLLEDVGRGPVDPFLISDYTHGLPEKVALYFVSGICAGLVFLLCLFGLRSTLVKDVKELVSELKTSRRQQKEFMDDLFEDEVSDSSSFCRLTQSRCTTDAFTPSTLTVELGQRQVEQMRNVFNGDIWPHRDSSPYSIRKIKAYDN</sequence>
<dbReference type="InterPro" id="IPR039500">
    <property type="entry name" value="EVA1_dom"/>
</dbReference>
<dbReference type="GO" id="GO:0030246">
    <property type="term" value="F:carbohydrate binding"/>
    <property type="evidence" value="ECO:0007669"/>
    <property type="project" value="UniProtKB-KW"/>
</dbReference>
<keyword evidence="5" id="KW-0430">Lectin</keyword>
<reference evidence="12" key="3">
    <citation type="submission" date="2025-09" db="UniProtKB">
        <authorList>
            <consortium name="Ensembl"/>
        </authorList>
    </citation>
    <scope>IDENTIFICATION</scope>
</reference>
<dbReference type="GO" id="GO:0016020">
    <property type="term" value="C:membrane"/>
    <property type="evidence" value="ECO:0007669"/>
    <property type="project" value="UniProtKB-SubCell"/>
</dbReference>
<dbReference type="Pfam" id="PF14851">
    <property type="entry name" value="FAM176"/>
    <property type="match status" value="1"/>
</dbReference>
<protein>
    <recommendedName>
        <fullName evidence="11">SUEL-type lectin domain-containing protein</fullName>
    </recommendedName>
</protein>
<dbReference type="OMA" id="SDYTHGW"/>
<evidence type="ECO:0000256" key="5">
    <source>
        <dbReference type="ARBA" id="ARBA00022734"/>
    </source>
</evidence>
<evidence type="ECO:0000256" key="1">
    <source>
        <dbReference type="ARBA" id="ARBA00004167"/>
    </source>
</evidence>
<feature type="chain" id="PRO_5003581148" description="SUEL-type lectin domain-containing protein" evidence="10">
    <location>
        <begin position="22"/>
        <end position="383"/>
    </location>
</feature>
<dbReference type="Pfam" id="PF02140">
    <property type="entry name" value="SUEL_Lectin"/>
    <property type="match status" value="2"/>
</dbReference>
<evidence type="ECO:0000256" key="6">
    <source>
        <dbReference type="ARBA" id="ARBA00022737"/>
    </source>
</evidence>
<feature type="transmembrane region" description="Helical" evidence="9">
    <location>
        <begin position="265"/>
        <end position="286"/>
    </location>
</feature>
<keyword evidence="10" id="KW-0732">Signal</keyword>
<proteinExistence type="inferred from homology"/>
<evidence type="ECO:0000256" key="10">
    <source>
        <dbReference type="SAM" id="SignalP"/>
    </source>
</evidence>
<evidence type="ECO:0000256" key="3">
    <source>
        <dbReference type="ARBA" id="ARBA00022546"/>
    </source>
</evidence>
<name>H3BXC1_TETNG</name>
<dbReference type="Proteomes" id="UP000007303">
    <property type="component" value="Unassembled WGS sequence"/>
</dbReference>
<evidence type="ECO:0000256" key="9">
    <source>
        <dbReference type="SAM" id="Phobius"/>
    </source>
</evidence>
<evidence type="ECO:0000256" key="4">
    <source>
        <dbReference type="ARBA" id="ARBA00022692"/>
    </source>
</evidence>